<dbReference type="EMBL" id="FCOC02000006">
    <property type="protein sequence ID" value="SAL30072.1"/>
    <property type="molecule type" value="Genomic_DNA"/>
</dbReference>
<reference evidence="2 3" key="1">
    <citation type="submission" date="2016-01" db="EMBL/GenBank/DDBJ databases">
        <authorList>
            <person name="Oliw E.H."/>
        </authorList>
    </citation>
    <scope>NUCLEOTIDE SEQUENCE [LARGE SCALE GENOMIC DNA]</scope>
    <source>
        <strain evidence="2">LMG 22029</strain>
    </source>
</reference>
<dbReference type="SUPFAM" id="SSF89796">
    <property type="entry name" value="CoA-transferase family III (CaiB/BaiF)"/>
    <property type="match status" value="1"/>
</dbReference>
<dbReference type="GO" id="GO:0008410">
    <property type="term" value="F:CoA-transferase activity"/>
    <property type="evidence" value="ECO:0007669"/>
    <property type="project" value="TreeGrafter"/>
</dbReference>
<name>A0A158GDH4_CABSO</name>
<dbReference type="InterPro" id="IPR003673">
    <property type="entry name" value="CoA-Trfase_fam_III"/>
</dbReference>
<dbReference type="InterPro" id="IPR050483">
    <property type="entry name" value="CoA-transferase_III_domain"/>
</dbReference>
<dbReference type="Gene3D" id="3.30.1540.10">
    <property type="entry name" value="formyl-coa transferase, domain 3"/>
    <property type="match status" value="1"/>
</dbReference>
<dbReference type="PANTHER" id="PTHR48207">
    <property type="entry name" value="SUCCINATE--HYDROXYMETHYLGLUTARATE COA-TRANSFERASE"/>
    <property type="match status" value="1"/>
</dbReference>
<gene>
    <name evidence="2" type="ORF">AWB64_02625</name>
</gene>
<dbReference type="Pfam" id="PF02515">
    <property type="entry name" value="CoA_transf_3"/>
    <property type="match status" value="1"/>
</dbReference>
<dbReference type="AlphaFoldDB" id="A0A158GDH4"/>
<dbReference type="Proteomes" id="UP000054893">
    <property type="component" value="Unassembled WGS sequence"/>
</dbReference>
<protein>
    <submittedName>
        <fullName evidence="2">L-carnitine dehydratase/bile acid-inducible protein F</fullName>
    </submittedName>
</protein>
<dbReference type="OrthoDB" id="5294844at2"/>
<dbReference type="InterPro" id="IPR044855">
    <property type="entry name" value="CoA-Trfase_III_dom3_sf"/>
</dbReference>
<accession>A0A158GDH4</accession>
<evidence type="ECO:0000256" key="1">
    <source>
        <dbReference type="ARBA" id="ARBA00022679"/>
    </source>
</evidence>
<keyword evidence="1" id="KW-0808">Transferase</keyword>
<dbReference type="Gene3D" id="3.40.50.10540">
    <property type="entry name" value="Crotonobetainyl-coa:carnitine coa-transferase, domain 1"/>
    <property type="match status" value="1"/>
</dbReference>
<dbReference type="InterPro" id="IPR023606">
    <property type="entry name" value="CoA-Trfase_III_dom_1_sf"/>
</dbReference>
<organism evidence="2 3">
    <name type="scientific">Caballeronia sordidicola</name>
    <name type="common">Burkholderia sordidicola</name>
    <dbReference type="NCBI Taxonomy" id="196367"/>
    <lineage>
        <taxon>Bacteria</taxon>
        <taxon>Pseudomonadati</taxon>
        <taxon>Pseudomonadota</taxon>
        <taxon>Betaproteobacteria</taxon>
        <taxon>Burkholderiales</taxon>
        <taxon>Burkholderiaceae</taxon>
        <taxon>Caballeronia</taxon>
    </lineage>
</organism>
<proteinExistence type="predicted"/>
<evidence type="ECO:0000313" key="2">
    <source>
        <dbReference type="EMBL" id="SAL30072.1"/>
    </source>
</evidence>
<dbReference type="RefSeq" id="WP_060819452.1">
    <property type="nucleotide sequence ID" value="NZ_FCOC02000006.1"/>
</dbReference>
<dbReference type="PANTHER" id="PTHR48207:SF3">
    <property type="entry name" value="SUCCINATE--HYDROXYMETHYLGLUTARATE COA-TRANSFERASE"/>
    <property type="match status" value="1"/>
</dbReference>
<sequence length="413" mass="44994">MALDKSAAAHSADNGPSAPAALRNLKVLDIATFVAAPFCGTILADFGAEVIKIEQPKTGDALRQFGTVTECGDSLVWLSESRNKKTVTLDLRKPEGADVFRKLVAQSDIVLENFRPGTLERWGLGFEALREINPGLIMLRISAYGQTGPKREEPGFARIAHAFAGLSYLAGESDGPPVVPGSTSMADYISGMWGAIGVLTALRARDQSGRGQFIDIGLYESVFRLLDEIAPAFAKYGSVRGRMGADTVNVVPHSHYRTRTGEWVALACTNDKMFERLTVVMGRPELYEEFRTSVIRVANRDRVNALVADWMASCTLEEVIDKTREGGVPCAQIYSIREIFEDPQYAARGNLLKVDDPRAGPLTVPAAVPRMSETPATFRHAGRALGADNAEIYAKYLNLTEEDLRVLTDLGVI</sequence>
<evidence type="ECO:0000313" key="3">
    <source>
        <dbReference type="Proteomes" id="UP000054893"/>
    </source>
</evidence>